<dbReference type="EMBL" id="JANAFB010000018">
    <property type="protein sequence ID" value="MCP3426086.1"/>
    <property type="molecule type" value="Genomic_DNA"/>
</dbReference>
<feature type="transmembrane region" description="Helical" evidence="1">
    <location>
        <begin position="82"/>
        <end position="103"/>
    </location>
</feature>
<keyword evidence="1" id="KW-1133">Transmembrane helix</keyword>
<dbReference type="AlphaFoldDB" id="A0A9X2KLF0"/>
<proteinExistence type="predicted"/>
<feature type="transmembrane region" description="Helical" evidence="1">
    <location>
        <begin position="6"/>
        <end position="22"/>
    </location>
</feature>
<gene>
    <name evidence="2" type="ORF">NBM05_08735</name>
</gene>
<dbReference type="Proteomes" id="UP001139502">
    <property type="component" value="Unassembled WGS sequence"/>
</dbReference>
<feature type="transmembrane region" description="Helical" evidence="1">
    <location>
        <begin position="58"/>
        <end position="75"/>
    </location>
</feature>
<organism evidence="2 3">
    <name type="scientific">Rothia santali</name>
    <dbReference type="NCBI Taxonomy" id="2949643"/>
    <lineage>
        <taxon>Bacteria</taxon>
        <taxon>Bacillati</taxon>
        <taxon>Actinomycetota</taxon>
        <taxon>Actinomycetes</taxon>
        <taxon>Micrococcales</taxon>
        <taxon>Micrococcaceae</taxon>
        <taxon>Rothia</taxon>
    </lineage>
</organism>
<name>A0A9X2KLF0_9MICC</name>
<keyword evidence="1" id="KW-0812">Transmembrane</keyword>
<sequence>MVYLGPFGPVVLLALLGAFVLAMRSRAVTTSLSLPLRLWCGAYVVYLLVFLFPQTSTFRLLLPLFPLAAPLAAVSESRAYRVLLLVGAALGQIVWAGWLWHWHELPGGGDYPP</sequence>
<protein>
    <submittedName>
        <fullName evidence="2">Uncharacterized protein</fullName>
    </submittedName>
</protein>
<evidence type="ECO:0000313" key="3">
    <source>
        <dbReference type="Proteomes" id="UP001139502"/>
    </source>
</evidence>
<evidence type="ECO:0000313" key="2">
    <source>
        <dbReference type="EMBL" id="MCP3426086.1"/>
    </source>
</evidence>
<keyword evidence="1" id="KW-0472">Membrane</keyword>
<dbReference type="RefSeq" id="WP_254166591.1">
    <property type="nucleotide sequence ID" value="NZ_JANAFB010000018.1"/>
</dbReference>
<reference evidence="2" key="1">
    <citation type="submission" date="2022-06" db="EMBL/GenBank/DDBJ databases">
        <title>Rothia sp. isolated from sandalwood seedling.</title>
        <authorList>
            <person name="Tuikhar N."/>
            <person name="Kirdat K."/>
            <person name="Thorat V."/>
            <person name="Swetha P."/>
            <person name="Padma S."/>
            <person name="Sundararaj R."/>
            <person name="Yadav A."/>
        </authorList>
    </citation>
    <scope>NUCLEOTIDE SEQUENCE</scope>
    <source>
        <strain evidence="2">AR01</strain>
    </source>
</reference>
<comment type="caution">
    <text evidence="2">The sequence shown here is derived from an EMBL/GenBank/DDBJ whole genome shotgun (WGS) entry which is preliminary data.</text>
</comment>
<feature type="transmembrane region" description="Helical" evidence="1">
    <location>
        <begin position="34"/>
        <end position="52"/>
    </location>
</feature>
<accession>A0A9X2KLF0</accession>
<evidence type="ECO:0000256" key="1">
    <source>
        <dbReference type="SAM" id="Phobius"/>
    </source>
</evidence>
<keyword evidence="3" id="KW-1185">Reference proteome</keyword>